<sequence length="75" mass="8715">MMKKCVEQLCYDHTNVEALGIGDSEFVSCNNEVYKAMMDDWMINLEVKLPTLIKDGTNLLVYAREYDFLCNWIGK</sequence>
<comment type="similarity">
    <text evidence="1">Belongs to the peptidase S10 family.</text>
</comment>
<evidence type="ECO:0000256" key="1">
    <source>
        <dbReference type="ARBA" id="ARBA00009431"/>
    </source>
</evidence>
<dbReference type="EMBL" id="JAGKQM010000010">
    <property type="protein sequence ID" value="KAH0906902.1"/>
    <property type="molecule type" value="Genomic_DNA"/>
</dbReference>
<dbReference type="Gene3D" id="3.40.50.1820">
    <property type="entry name" value="alpha/beta hydrolase"/>
    <property type="match status" value="1"/>
</dbReference>
<comment type="caution">
    <text evidence="2">The sequence shown here is derived from an EMBL/GenBank/DDBJ whole genome shotgun (WGS) entry which is preliminary data.</text>
</comment>
<evidence type="ECO:0000313" key="2">
    <source>
        <dbReference type="EMBL" id="KAH0906902.1"/>
    </source>
</evidence>
<dbReference type="Proteomes" id="UP000824890">
    <property type="component" value="Unassembled WGS sequence"/>
</dbReference>
<organism evidence="2 3">
    <name type="scientific">Brassica napus</name>
    <name type="common">Rape</name>
    <dbReference type="NCBI Taxonomy" id="3708"/>
    <lineage>
        <taxon>Eukaryota</taxon>
        <taxon>Viridiplantae</taxon>
        <taxon>Streptophyta</taxon>
        <taxon>Embryophyta</taxon>
        <taxon>Tracheophyta</taxon>
        <taxon>Spermatophyta</taxon>
        <taxon>Magnoliopsida</taxon>
        <taxon>eudicotyledons</taxon>
        <taxon>Gunneridae</taxon>
        <taxon>Pentapetalae</taxon>
        <taxon>rosids</taxon>
        <taxon>malvids</taxon>
        <taxon>Brassicales</taxon>
        <taxon>Brassicaceae</taxon>
        <taxon>Brassiceae</taxon>
        <taxon>Brassica</taxon>
    </lineage>
</organism>
<dbReference type="InterPro" id="IPR001563">
    <property type="entry name" value="Peptidase_S10"/>
</dbReference>
<dbReference type="SUPFAM" id="SSF53474">
    <property type="entry name" value="alpha/beta-Hydrolases"/>
    <property type="match status" value="1"/>
</dbReference>
<dbReference type="InterPro" id="IPR029058">
    <property type="entry name" value="AB_hydrolase_fold"/>
</dbReference>
<keyword evidence="3" id="KW-1185">Reference proteome</keyword>
<dbReference type="Pfam" id="PF00450">
    <property type="entry name" value="Peptidase_S10"/>
    <property type="match status" value="1"/>
</dbReference>
<name>A0ABQ8BQ36_BRANA</name>
<accession>A0ABQ8BQ36</accession>
<reference evidence="2 3" key="1">
    <citation type="submission" date="2021-05" db="EMBL/GenBank/DDBJ databases">
        <title>Genome Assembly of Synthetic Allotetraploid Brassica napus Reveals Homoeologous Exchanges between Subgenomes.</title>
        <authorList>
            <person name="Davis J.T."/>
        </authorList>
    </citation>
    <scope>NUCLEOTIDE SEQUENCE [LARGE SCALE GENOMIC DNA]</scope>
    <source>
        <strain evidence="3">cv. Da-Ae</strain>
        <tissue evidence="2">Seedling</tissue>
    </source>
</reference>
<proteinExistence type="inferred from homology"/>
<gene>
    <name evidence="2" type="ORF">HID58_038729</name>
</gene>
<feature type="non-terminal residue" evidence="2">
    <location>
        <position position="75"/>
    </location>
</feature>
<evidence type="ECO:0000313" key="3">
    <source>
        <dbReference type="Proteomes" id="UP000824890"/>
    </source>
</evidence>
<protein>
    <submittedName>
        <fullName evidence="2">Uncharacterized protein</fullName>
    </submittedName>
</protein>